<comment type="function">
    <text evidence="18">Core subunit of the mitochondrial membrane respiratory chain NADH dehydrogenase (Complex I) which catalyzes electron transfer from NADH through the respiratory chain, using ubiquinone as an electron acceptor. Essential for the catalytic activity and assembly of complex I.</text>
</comment>
<name>A0A4D5XMF8_9HEMI</name>
<keyword evidence="10 18" id="KW-1278">Translocase</keyword>
<feature type="transmembrane region" description="Helical" evidence="18">
    <location>
        <begin position="230"/>
        <end position="249"/>
    </location>
</feature>
<keyword evidence="9 18" id="KW-0999">Mitochondrion inner membrane</keyword>
<evidence type="ECO:0000256" key="6">
    <source>
        <dbReference type="ARBA" id="ARBA00022448"/>
    </source>
</evidence>
<accession>A0A4D5XMF8</accession>
<dbReference type="GO" id="GO:0008137">
    <property type="term" value="F:NADH dehydrogenase (ubiquinone) activity"/>
    <property type="evidence" value="ECO:0007669"/>
    <property type="project" value="UniProtKB-EC"/>
</dbReference>
<evidence type="ECO:0000256" key="17">
    <source>
        <dbReference type="ARBA" id="ARBA00049551"/>
    </source>
</evidence>
<comment type="function">
    <text evidence="1">Core subunit of the mitochondrial membrane respiratory chain NADH dehydrogenase (Complex I) that is believed to belong to the minimal assembly required for catalysis. Complex I functions in the transfer of electrons from NADH to the respiratory chain. The immediate electron acceptor for the enzyme is believed to be ubiquinone.</text>
</comment>
<dbReference type="CTD" id="4536"/>
<dbReference type="EC" id="7.1.1.2" evidence="4 18"/>
<evidence type="ECO:0000256" key="7">
    <source>
        <dbReference type="ARBA" id="ARBA00022660"/>
    </source>
</evidence>
<dbReference type="EMBL" id="MK374364">
    <property type="protein sequence ID" value="QBR54798.1"/>
    <property type="molecule type" value="Genomic_DNA"/>
</dbReference>
<protein>
    <recommendedName>
        <fullName evidence="5 18">NADH-ubiquinone oxidoreductase chain 2</fullName>
        <ecNumber evidence="4 18">7.1.1.2</ecNumber>
    </recommendedName>
</protein>
<evidence type="ECO:0000256" key="10">
    <source>
        <dbReference type="ARBA" id="ARBA00022967"/>
    </source>
</evidence>
<comment type="similarity">
    <text evidence="3 18">Belongs to the complex I subunit 2 family.</text>
</comment>
<keyword evidence="13 18" id="KW-0520">NAD</keyword>
<keyword evidence="14 18" id="KW-0830">Ubiquinone</keyword>
<keyword evidence="16 18" id="KW-0472">Membrane</keyword>
<evidence type="ECO:0000256" key="12">
    <source>
        <dbReference type="ARBA" id="ARBA00022989"/>
    </source>
</evidence>
<evidence type="ECO:0000256" key="4">
    <source>
        <dbReference type="ARBA" id="ARBA00012944"/>
    </source>
</evidence>
<feature type="transmembrane region" description="Helical" evidence="18">
    <location>
        <begin position="305"/>
        <end position="324"/>
    </location>
</feature>
<feature type="transmembrane region" description="Helical" evidence="18">
    <location>
        <begin position="87"/>
        <end position="107"/>
    </location>
</feature>
<feature type="transmembrane region" description="Helical" evidence="18">
    <location>
        <begin position="53"/>
        <end position="75"/>
    </location>
</feature>
<evidence type="ECO:0000256" key="13">
    <source>
        <dbReference type="ARBA" id="ARBA00023027"/>
    </source>
</evidence>
<feature type="transmembrane region" description="Helical" evidence="18">
    <location>
        <begin position="264"/>
        <end position="284"/>
    </location>
</feature>
<evidence type="ECO:0000256" key="16">
    <source>
        <dbReference type="ARBA" id="ARBA00023136"/>
    </source>
</evidence>
<reference evidence="20" key="1">
    <citation type="journal article" date="2016" name="RNA Biol.">
        <title>PacBio full-length transcriptome profiling of insect mitochondrial gene expression.</title>
        <authorList>
            <person name="Gao S."/>
            <person name="Ren Y."/>
            <person name="Sun Y."/>
            <person name="Wu Z."/>
            <person name="Ruan J."/>
            <person name="He B."/>
            <person name="Zhang T."/>
            <person name="Yu X."/>
            <person name="Tian X."/>
            <person name="Bu W."/>
        </authorList>
    </citation>
    <scope>NUCLEOTIDE SEQUENCE</scope>
</reference>
<dbReference type="InterPro" id="IPR001750">
    <property type="entry name" value="ND/Mrp_TM"/>
</dbReference>
<feature type="transmembrane region" description="Helical" evidence="18">
    <location>
        <begin position="187"/>
        <end position="209"/>
    </location>
</feature>
<organism evidence="20">
    <name type="scientific">Erthesina fullo</name>
    <dbReference type="NCBI Taxonomy" id="299276"/>
    <lineage>
        <taxon>Eukaryota</taxon>
        <taxon>Metazoa</taxon>
        <taxon>Ecdysozoa</taxon>
        <taxon>Arthropoda</taxon>
        <taxon>Hexapoda</taxon>
        <taxon>Insecta</taxon>
        <taxon>Pterygota</taxon>
        <taxon>Neoptera</taxon>
        <taxon>Paraneoptera</taxon>
        <taxon>Hemiptera</taxon>
        <taxon>Heteroptera</taxon>
        <taxon>Panheteroptera</taxon>
        <taxon>Pentatomomorpha</taxon>
        <taxon>Pentatomoidea</taxon>
        <taxon>Pentatomidae</taxon>
        <taxon>Pentatominae</taxon>
        <taxon>Erthesina</taxon>
    </lineage>
</organism>
<keyword evidence="7 18" id="KW-0679">Respiratory chain</keyword>
<proteinExistence type="inferred from homology"/>
<evidence type="ECO:0000256" key="15">
    <source>
        <dbReference type="ARBA" id="ARBA00023128"/>
    </source>
</evidence>
<dbReference type="InterPro" id="IPR003917">
    <property type="entry name" value="NADH_UbQ_OxRdtase_chain2"/>
</dbReference>
<evidence type="ECO:0000256" key="18">
    <source>
        <dbReference type="RuleBase" id="RU003403"/>
    </source>
</evidence>
<sequence length="327" mass="38272">MKKSSWLFYMILIISTLITLSSYNWMGMWIGLEMNMMSFMPLILNKANKSSSEAAMIYFLIQSVMSMIMFMMIIIEHINYNLSKELINLVMMMSILTKLGAAPFHYWMPTIMAKMEWNKIILLMTWQKLAPMMMISNMNNSMVINLSIISSVMVGSLGGINQSSLRKMMGYSSINHLGWMLAINKFVSLWMIYFIIYSVLTTLMCKYFMISKVYFLNQMSSLNMNNMEKVNLFIMMMSMGGLPPFMGFLPKWITIQNMINNSNYFIMTIMIMFSLITLMYYMRVMTNMFLSFSTTIKWMTNKKNNALMLIMMIMNLSLPLIMMLDIM</sequence>
<comment type="catalytic activity">
    <reaction evidence="17 18">
        <text>a ubiquinone + NADH + 5 H(+)(in) = a ubiquinol + NAD(+) + 4 H(+)(out)</text>
        <dbReference type="Rhea" id="RHEA:29091"/>
        <dbReference type="Rhea" id="RHEA-COMP:9565"/>
        <dbReference type="Rhea" id="RHEA-COMP:9566"/>
        <dbReference type="ChEBI" id="CHEBI:15378"/>
        <dbReference type="ChEBI" id="CHEBI:16389"/>
        <dbReference type="ChEBI" id="CHEBI:17976"/>
        <dbReference type="ChEBI" id="CHEBI:57540"/>
        <dbReference type="ChEBI" id="CHEBI:57945"/>
        <dbReference type="EC" id="7.1.1.2"/>
    </reaction>
</comment>
<reference evidence="20" key="2">
    <citation type="journal article" date="2019" name="RNA Biol.">
        <title>Using high-resolution annotation of insect mitochondrial DNA to decipher tandem repeats in the control region.</title>
        <authorList>
            <person name="Ji H."/>
            <person name="Xu X."/>
            <person name="Jin X."/>
            <person name="Yin H."/>
            <person name="Luo J."/>
            <person name="Liu G."/>
            <person name="Zhao Q."/>
            <person name="Chen Z."/>
            <person name="Bu W."/>
            <person name="Gao S."/>
        </authorList>
    </citation>
    <scope>NUCLEOTIDE SEQUENCE</scope>
</reference>
<dbReference type="InterPro" id="IPR050175">
    <property type="entry name" value="Complex_I_Subunit_2"/>
</dbReference>
<dbReference type="Pfam" id="PF00361">
    <property type="entry name" value="Proton_antipo_M"/>
    <property type="match status" value="1"/>
</dbReference>
<evidence type="ECO:0000259" key="19">
    <source>
        <dbReference type="Pfam" id="PF00361"/>
    </source>
</evidence>
<keyword evidence="12 18" id="KW-1133">Transmembrane helix</keyword>
<dbReference type="GO" id="GO:0006120">
    <property type="term" value="P:mitochondrial electron transport, NADH to ubiquinone"/>
    <property type="evidence" value="ECO:0007669"/>
    <property type="project" value="InterPro"/>
</dbReference>
<evidence type="ECO:0000256" key="8">
    <source>
        <dbReference type="ARBA" id="ARBA00022692"/>
    </source>
</evidence>
<feature type="domain" description="NADH:quinone oxidoreductase/Mrp antiporter transmembrane" evidence="19">
    <location>
        <begin position="22"/>
        <end position="277"/>
    </location>
</feature>
<comment type="subcellular location">
    <subcellularLocation>
        <location evidence="2 18">Mitochondrion inner membrane</location>
        <topology evidence="2 18">Multi-pass membrane protein</topology>
    </subcellularLocation>
</comment>
<evidence type="ECO:0000313" key="20">
    <source>
        <dbReference type="EMBL" id="QBR54798.1"/>
    </source>
</evidence>
<evidence type="ECO:0000256" key="5">
    <source>
        <dbReference type="ARBA" id="ARBA00021008"/>
    </source>
</evidence>
<dbReference type="PANTHER" id="PTHR46552">
    <property type="entry name" value="NADH-UBIQUINONE OXIDOREDUCTASE CHAIN 2"/>
    <property type="match status" value="1"/>
</dbReference>
<dbReference type="GeneID" id="40141386"/>
<gene>
    <name evidence="20" type="primary">ND2</name>
</gene>
<evidence type="ECO:0000256" key="1">
    <source>
        <dbReference type="ARBA" id="ARBA00003257"/>
    </source>
</evidence>
<keyword evidence="15 18" id="KW-0496">Mitochondrion</keyword>
<evidence type="ECO:0000256" key="9">
    <source>
        <dbReference type="ARBA" id="ARBA00022792"/>
    </source>
</evidence>
<keyword evidence="11 18" id="KW-0249">Electron transport</keyword>
<dbReference type="RefSeq" id="YP_009630475.1">
    <property type="nucleotide sequence ID" value="NC_042202.1"/>
</dbReference>
<evidence type="ECO:0000256" key="11">
    <source>
        <dbReference type="ARBA" id="ARBA00022982"/>
    </source>
</evidence>
<geneLocation type="mitochondrion" evidence="20"/>
<keyword evidence="8 18" id="KW-0812">Transmembrane</keyword>
<dbReference type="PANTHER" id="PTHR46552:SF1">
    <property type="entry name" value="NADH-UBIQUINONE OXIDOREDUCTASE CHAIN 2"/>
    <property type="match status" value="1"/>
</dbReference>
<dbReference type="GO" id="GO:0005743">
    <property type="term" value="C:mitochondrial inner membrane"/>
    <property type="evidence" value="ECO:0007669"/>
    <property type="project" value="UniProtKB-SubCell"/>
</dbReference>
<feature type="transmembrane region" description="Helical" evidence="18">
    <location>
        <begin position="142"/>
        <end position="160"/>
    </location>
</feature>
<keyword evidence="6" id="KW-0813">Transport</keyword>
<dbReference type="PRINTS" id="PR01436">
    <property type="entry name" value="NADHDHGNASE2"/>
</dbReference>
<dbReference type="AlphaFoldDB" id="A0A4D5XMF8"/>
<evidence type="ECO:0000256" key="14">
    <source>
        <dbReference type="ARBA" id="ARBA00023075"/>
    </source>
</evidence>
<evidence type="ECO:0000256" key="2">
    <source>
        <dbReference type="ARBA" id="ARBA00004448"/>
    </source>
</evidence>
<evidence type="ECO:0000256" key="3">
    <source>
        <dbReference type="ARBA" id="ARBA00007012"/>
    </source>
</evidence>
<feature type="transmembrane region" description="Helical" evidence="18">
    <location>
        <begin position="6"/>
        <end position="32"/>
    </location>
</feature>